<protein>
    <submittedName>
        <fullName evidence="2">Uncharacterized protein</fullName>
    </submittedName>
</protein>
<feature type="chain" id="PRO_5040424080" evidence="1">
    <location>
        <begin position="17"/>
        <end position="111"/>
    </location>
</feature>
<gene>
    <name evidence="2" type="ORF">EJ04DRAFT_551057</name>
</gene>
<accession>A0A9P4R212</accession>
<comment type="caution">
    <text evidence="2">The sequence shown here is derived from an EMBL/GenBank/DDBJ whole genome shotgun (WGS) entry which is preliminary data.</text>
</comment>
<dbReference type="OrthoDB" id="4986740at2759"/>
<keyword evidence="1" id="KW-0732">Signal</keyword>
<dbReference type="EMBL" id="ML996122">
    <property type="protein sequence ID" value="KAF2736685.1"/>
    <property type="molecule type" value="Genomic_DNA"/>
</dbReference>
<feature type="signal peptide" evidence="1">
    <location>
        <begin position="1"/>
        <end position="16"/>
    </location>
</feature>
<evidence type="ECO:0000313" key="3">
    <source>
        <dbReference type="Proteomes" id="UP000799444"/>
    </source>
</evidence>
<evidence type="ECO:0000256" key="1">
    <source>
        <dbReference type="SAM" id="SignalP"/>
    </source>
</evidence>
<name>A0A9P4R212_9PLEO</name>
<organism evidence="2 3">
    <name type="scientific">Polyplosphaeria fusca</name>
    <dbReference type="NCBI Taxonomy" id="682080"/>
    <lineage>
        <taxon>Eukaryota</taxon>
        <taxon>Fungi</taxon>
        <taxon>Dikarya</taxon>
        <taxon>Ascomycota</taxon>
        <taxon>Pezizomycotina</taxon>
        <taxon>Dothideomycetes</taxon>
        <taxon>Pleosporomycetidae</taxon>
        <taxon>Pleosporales</taxon>
        <taxon>Tetraplosphaeriaceae</taxon>
        <taxon>Polyplosphaeria</taxon>
    </lineage>
</organism>
<reference evidence="2" key="1">
    <citation type="journal article" date="2020" name="Stud. Mycol.">
        <title>101 Dothideomycetes genomes: a test case for predicting lifestyles and emergence of pathogens.</title>
        <authorList>
            <person name="Haridas S."/>
            <person name="Albert R."/>
            <person name="Binder M."/>
            <person name="Bloem J."/>
            <person name="Labutti K."/>
            <person name="Salamov A."/>
            <person name="Andreopoulos B."/>
            <person name="Baker S."/>
            <person name="Barry K."/>
            <person name="Bills G."/>
            <person name="Bluhm B."/>
            <person name="Cannon C."/>
            <person name="Castanera R."/>
            <person name="Culley D."/>
            <person name="Daum C."/>
            <person name="Ezra D."/>
            <person name="Gonzalez J."/>
            <person name="Henrissat B."/>
            <person name="Kuo A."/>
            <person name="Liang C."/>
            <person name="Lipzen A."/>
            <person name="Lutzoni F."/>
            <person name="Magnuson J."/>
            <person name="Mondo S."/>
            <person name="Nolan M."/>
            <person name="Ohm R."/>
            <person name="Pangilinan J."/>
            <person name="Park H.-J."/>
            <person name="Ramirez L."/>
            <person name="Alfaro M."/>
            <person name="Sun H."/>
            <person name="Tritt A."/>
            <person name="Yoshinaga Y."/>
            <person name="Zwiers L.-H."/>
            <person name="Turgeon B."/>
            <person name="Goodwin S."/>
            <person name="Spatafora J."/>
            <person name="Crous P."/>
            <person name="Grigoriev I."/>
        </authorList>
    </citation>
    <scope>NUCLEOTIDE SEQUENCE</scope>
    <source>
        <strain evidence="2">CBS 125425</strain>
    </source>
</reference>
<proteinExistence type="predicted"/>
<sequence>MKTFFVALFALPAALAAPTASAFPIQSVECACMNAAGETRVSGTCQYQNGTPTTSGPEYCYRAVSWAREMNTVFNNELCPQWYGEEWTKGVCRPVKLCQRPGLSSEYYARC</sequence>
<evidence type="ECO:0000313" key="2">
    <source>
        <dbReference type="EMBL" id="KAF2736685.1"/>
    </source>
</evidence>
<dbReference type="Proteomes" id="UP000799444">
    <property type="component" value="Unassembled WGS sequence"/>
</dbReference>
<keyword evidence="3" id="KW-1185">Reference proteome</keyword>
<dbReference type="AlphaFoldDB" id="A0A9P4R212"/>